<dbReference type="CDD" id="cd17741">
    <property type="entry name" value="BRCT_nibrin"/>
    <property type="match status" value="1"/>
</dbReference>
<evidence type="ECO:0000256" key="5">
    <source>
        <dbReference type="ARBA" id="ARBA00023204"/>
    </source>
</evidence>
<evidence type="ECO:0000313" key="10">
    <source>
        <dbReference type="EMBL" id="GFG34624.1"/>
    </source>
</evidence>
<dbReference type="GO" id="GO:0030870">
    <property type="term" value="C:Mre11 complex"/>
    <property type="evidence" value="ECO:0007669"/>
    <property type="project" value="InterPro"/>
</dbReference>
<dbReference type="Gene3D" id="3.40.50.10980">
    <property type="entry name" value="Nibrin, BRCT2 domain"/>
    <property type="match status" value="1"/>
</dbReference>
<dbReference type="FunFam" id="2.60.200.20:FF:000017">
    <property type="entry name" value="Nibrin"/>
    <property type="match status" value="1"/>
</dbReference>
<dbReference type="InterPro" id="IPR032429">
    <property type="entry name" value="Nibrin_BRCT2"/>
</dbReference>
<dbReference type="OrthoDB" id="552194at2759"/>
<evidence type="ECO:0000259" key="9">
    <source>
        <dbReference type="PROSITE" id="PS50006"/>
    </source>
</evidence>
<dbReference type="CDD" id="cd22667">
    <property type="entry name" value="FHA_NBN"/>
    <property type="match status" value="1"/>
</dbReference>
<feature type="non-terminal residue" evidence="10">
    <location>
        <position position="283"/>
    </location>
</feature>
<dbReference type="InterPro" id="IPR043014">
    <property type="entry name" value="Nibrin_BRCT2_sf"/>
</dbReference>
<dbReference type="SUPFAM" id="SSF49879">
    <property type="entry name" value="SMAD/FHA domain"/>
    <property type="match status" value="1"/>
</dbReference>
<comment type="similarity">
    <text evidence="8">Belongs to the Nibrin family.</text>
</comment>
<evidence type="ECO:0000256" key="3">
    <source>
        <dbReference type="ARBA" id="ARBA00022454"/>
    </source>
</evidence>
<evidence type="ECO:0000256" key="2">
    <source>
        <dbReference type="ARBA" id="ARBA00004286"/>
    </source>
</evidence>
<dbReference type="GO" id="GO:0000724">
    <property type="term" value="P:double-strand break repair via homologous recombination"/>
    <property type="evidence" value="ECO:0007669"/>
    <property type="project" value="TreeGrafter"/>
</dbReference>
<dbReference type="Proteomes" id="UP000502823">
    <property type="component" value="Unassembled WGS sequence"/>
</dbReference>
<evidence type="ECO:0000256" key="4">
    <source>
        <dbReference type="ARBA" id="ARBA00022763"/>
    </source>
</evidence>
<keyword evidence="6" id="KW-0539">Nucleus</keyword>
<dbReference type="AlphaFoldDB" id="A0A6L2PQT3"/>
<keyword evidence="7" id="KW-0131">Cell cycle</keyword>
<comment type="caution">
    <text evidence="10">The sequence shown here is derived from an EMBL/GenBank/DDBJ whole genome shotgun (WGS) entry which is preliminary data.</text>
</comment>
<feature type="non-terminal residue" evidence="10">
    <location>
        <position position="1"/>
    </location>
</feature>
<keyword evidence="5" id="KW-0234">DNA repair</keyword>
<comment type="subcellular location">
    <subcellularLocation>
        <location evidence="2">Chromosome</location>
    </subcellularLocation>
    <subcellularLocation>
        <location evidence="1">Nucleus</location>
    </subcellularLocation>
</comment>
<dbReference type="SMART" id="SM00240">
    <property type="entry name" value="FHA"/>
    <property type="match status" value="1"/>
</dbReference>
<reference evidence="11" key="1">
    <citation type="submission" date="2020-01" db="EMBL/GenBank/DDBJ databases">
        <title>Draft genome sequence of the Termite Coptotermes fromosanus.</title>
        <authorList>
            <person name="Itakura S."/>
            <person name="Yosikawa Y."/>
            <person name="Umezawa K."/>
        </authorList>
    </citation>
    <scope>NUCLEOTIDE SEQUENCE [LARGE SCALE GENOMIC DNA]</scope>
</reference>
<accession>A0A6L2PQT3</accession>
<dbReference type="GO" id="GO:0007095">
    <property type="term" value="P:mitotic G2 DNA damage checkpoint signaling"/>
    <property type="evidence" value="ECO:0007669"/>
    <property type="project" value="InterPro"/>
</dbReference>
<sequence>ELYYLIVGKSHVIGRKDGDLILSDDQSISRQHAVITVAHSLKDLGNPSQLPVVSLTDTGSKYGTYINDGIKVSGRMVKDSPVVLKDGDHIRFGLQWNDWRLEYNPLVVTTSTVTPDGKRSLRQQLMMLGGHLVNSWQDTVTHVTMCNLTLTVKVACALANGKPIVTPQYWENYITALSTKQPLPDCKDYVPPLAETTLNGNEVSFHVNENRKKLFVGKHFVFPSSHQYNLYSCMVTEAGGTAGILEESGMAHEDLVQPNVIVMQYLLGPSQGSQVPHSFQEVT</sequence>
<dbReference type="PANTHER" id="PTHR12162">
    <property type="entry name" value="NIBRIN-RELATED"/>
    <property type="match status" value="1"/>
</dbReference>
<evidence type="ECO:0000256" key="6">
    <source>
        <dbReference type="ARBA" id="ARBA00023242"/>
    </source>
</evidence>
<dbReference type="InterPro" id="IPR040227">
    <property type="entry name" value="Nibrin-rel"/>
</dbReference>
<dbReference type="EMBL" id="BLKM01008684">
    <property type="protein sequence ID" value="GFG34624.1"/>
    <property type="molecule type" value="Genomic_DNA"/>
</dbReference>
<evidence type="ECO:0000256" key="1">
    <source>
        <dbReference type="ARBA" id="ARBA00004123"/>
    </source>
</evidence>
<dbReference type="SUPFAM" id="SSF52113">
    <property type="entry name" value="BRCT domain"/>
    <property type="match status" value="1"/>
</dbReference>
<dbReference type="PROSITE" id="PS50006">
    <property type="entry name" value="FHA_DOMAIN"/>
    <property type="match status" value="1"/>
</dbReference>
<gene>
    <name evidence="10" type="ORF">Cfor_07057</name>
</gene>
<dbReference type="PANTHER" id="PTHR12162:SF0">
    <property type="entry name" value="NIBRIN"/>
    <property type="match status" value="1"/>
</dbReference>
<dbReference type="InterPro" id="IPR036420">
    <property type="entry name" value="BRCT_dom_sf"/>
</dbReference>
<evidence type="ECO:0000313" key="11">
    <source>
        <dbReference type="Proteomes" id="UP000502823"/>
    </source>
</evidence>
<dbReference type="InterPro" id="IPR008984">
    <property type="entry name" value="SMAD_FHA_dom_sf"/>
</dbReference>
<dbReference type="InParanoid" id="A0A6L2PQT3"/>
<dbReference type="Pfam" id="PF00498">
    <property type="entry name" value="FHA"/>
    <property type="match status" value="1"/>
</dbReference>
<dbReference type="Gene3D" id="3.40.50.10190">
    <property type="entry name" value="BRCT domain"/>
    <property type="match status" value="1"/>
</dbReference>
<dbReference type="GO" id="GO:0003684">
    <property type="term" value="F:damaged DNA binding"/>
    <property type="evidence" value="ECO:0007669"/>
    <property type="project" value="TreeGrafter"/>
</dbReference>
<feature type="domain" description="FHA" evidence="9">
    <location>
        <begin position="5"/>
        <end position="67"/>
    </location>
</feature>
<keyword evidence="3" id="KW-0158">Chromosome</keyword>
<dbReference type="InterPro" id="IPR000253">
    <property type="entry name" value="FHA_dom"/>
</dbReference>
<keyword evidence="4" id="KW-0227">DNA damage</keyword>
<protein>
    <recommendedName>
        <fullName evidence="9">FHA domain-containing protein</fullName>
    </recommendedName>
</protein>
<dbReference type="Gene3D" id="2.60.200.20">
    <property type="match status" value="1"/>
</dbReference>
<name>A0A6L2PQT3_COPFO</name>
<dbReference type="Pfam" id="PF00533">
    <property type="entry name" value="BRCT"/>
    <property type="match status" value="1"/>
</dbReference>
<evidence type="ECO:0000256" key="8">
    <source>
        <dbReference type="ARBA" id="ARBA00044757"/>
    </source>
</evidence>
<keyword evidence="11" id="KW-1185">Reference proteome</keyword>
<organism evidence="10 11">
    <name type="scientific">Coptotermes formosanus</name>
    <name type="common">Formosan subterranean termite</name>
    <dbReference type="NCBI Taxonomy" id="36987"/>
    <lineage>
        <taxon>Eukaryota</taxon>
        <taxon>Metazoa</taxon>
        <taxon>Ecdysozoa</taxon>
        <taxon>Arthropoda</taxon>
        <taxon>Hexapoda</taxon>
        <taxon>Insecta</taxon>
        <taxon>Pterygota</taxon>
        <taxon>Neoptera</taxon>
        <taxon>Polyneoptera</taxon>
        <taxon>Dictyoptera</taxon>
        <taxon>Blattodea</taxon>
        <taxon>Blattoidea</taxon>
        <taxon>Termitoidae</taxon>
        <taxon>Rhinotermitidae</taxon>
        <taxon>Coptotermes</taxon>
    </lineage>
</organism>
<evidence type="ECO:0000256" key="7">
    <source>
        <dbReference type="ARBA" id="ARBA00023306"/>
    </source>
</evidence>
<proteinExistence type="inferred from homology"/>
<dbReference type="Pfam" id="PF16508">
    <property type="entry name" value="NIBRIN_BRCT_II"/>
    <property type="match status" value="1"/>
</dbReference>
<dbReference type="InterPro" id="IPR001357">
    <property type="entry name" value="BRCT_dom"/>
</dbReference>
<dbReference type="GO" id="GO:0005694">
    <property type="term" value="C:chromosome"/>
    <property type="evidence" value="ECO:0007669"/>
    <property type="project" value="UniProtKB-SubCell"/>
</dbReference>